<evidence type="ECO:0000313" key="1">
    <source>
        <dbReference type="EMBL" id="OGY08681.1"/>
    </source>
</evidence>
<dbReference type="Gene3D" id="1.10.3210.10">
    <property type="entry name" value="Hypothetical protein af1432"/>
    <property type="match status" value="1"/>
</dbReference>
<comment type="caution">
    <text evidence="1">The sequence shown here is derived from an EMBL/GenBank/DDBJ whole genome shotgun (WGS) entry which is preliminary data.</text>
</comment>
<reference evidence="1 2" key="1">
    <citation type="journal article" date="2016" name="Nat. Commun.">
        <title>Thousands of microbial genomes shed light on interconnected biogeochemical processes in an aquifer system.</title>
        <authorList>
            <person name="Anantharaman K."/>
            <person name="Brown C.T."/>
            <person name="Hug L.A."/>
            <person name="Sharon I."/>
            <person name="Castelle C.J."/>
            <person name="Probst A.J."/>
            <person name="Thomas B.C."/>
            <person name="Singh A."/>
            <person name="Wilkins M.J."/>
            <person name="Karaoz U."/>
            <person name="Brodie E.L."/>
            <person name="Williams K.H."/>
            <person name="Hubbard S.S."/>
            <person name="Banfield J.F."/>
        </authorList>
    </citation>
    <scope>NUCLEOTIDE SEQUENCE [LARGE SCALE GENOMIC DNA]</scope>
</reference>
<protein>
    <recommendedName>
        <fullName evidence="3">HD domain-containing protein</fullName>
    </recommendedName>
</protein>
<gene>
    <name evidence="1" type="ORF">A2782_04150</name>
</gene>
<accession>A0A1G1V035</accession>
<dbReference type="PANTHER" id="PTHR38659:SF1">
    <property type="entry name" value="METAL DEPENDENT PHOSPHOHYDROLASE"/>
    <property type="match status" value="1"/>
</dbReference>
<proteinExistence type="predicted"/>
<evidence type="ECO:0008006" key="3">
    <source>
        <dbReference type="Google" id="ProtNLM"/>
    </source>
</evidence>
<dbReference type="EMBL" id="MHBW01000023">
    <property type="protein sequence ID" value="OGY08681.1"/>
    <property type="molecule type" value="Genomic_DNA"/>
</dbReference>
<dbReference type="Proteomes" id="UP000177967">
    <property type="component" value="Unassembled WGS sequence"/>
</dbReference>
<name>A0A1G1V035_9BACT</name>
<evidence type="ECO:0000313" key="2">
    <source>
        <dbReference type="Proteomes" id="UP000177967"/>
    </source>
</evidence>
<dbReference type="AlphaFoldDB" id="A0A1G1V035"/>
<dbReference type="STRING" id="1797513.A2782_04150"/>
<sequence length="200" mass="22628">MTKEQALKLLHDNMESPNLRKHCYAVGAVMRALAYRLNPDKSANDTVGATSAVADRWEVVGLLHDSDWEKTKGEPLKHTTLTYQWLLDLGETDQEIFNAIKTHNYVHTGENPPETKMEWALYCCDELTGFIIAVTLVQPEKKLASVTSERVLKKWNKKEFAAGVDRRQIEKCETRLGIPKNEFIEIALGAMQSINDDLGL</sequence>
<dbReference type="SUPFAM" id="SSF109604">
    <property type="entry name" value="HD-domain/PDEase-like"/>
    <property type="match status" value="1"/>
</dbReference>
<dbReference type="PANTHER" id="PTHR38659">
    <property type="entry name" value="METAL-DEPENDENT PHOSPHOHYDROLASE"/>
    <property type="match status" value="1"/>
</dbReference>
<organism evidence="1 2">
    <name type="scientific">Candidatus Blackburnbacteria bacterium RIFCSPHIGHO2_01_FULL_43_15b</name>
    <dbReference type="NCBI Taxonomy" id="1797513"/>
    <lineage>
        <taxon>Bacteria</taxon>
        <taxon>Candidatus Blackburniibacteriota</taxon>
    </lineage>
</organism>